<dbReference type="EMBL" id="JACDXP010000014">
    <property type="protein sequence ID" value="KAF6515491.1"/>
    <property type="molecule type" value="Genomic_DNA"/>
</dbReference>
<evidence type="ECO:0000313" key="2">
    <source>
        <dbReference type="EMBL" id="KAF6515491.1"/>
    </source>
</evidence>
<proteinExistence type="predicted"/>
<protein>
    <recommendedName>
        <fullName evidence="4">Tc1-like transposase DDE domain-containing protein</fullName>
    </recommendedName>
</protein>
<dbReference type="GO" id="GO:0003676">
    <property type="term" value="F:nucleic acid binding"/>
    <property type="evidence" value="ECO:0007669"/>
    <property type="project" value="InterPro"/>
</dbReference>
<feature type="region of interest" description="Disordered" evidence="1">
    <location>
        <begin position="323"/>
        <end position="350"/>
    </location>
</feature>
<sequence>MEDTHQPSPESSPKASLSLSHPVKPHRKITPPGRKRQGLPPSPPASDERKRAPTVDELPQGIVDLKRKYETGGEVSPLTSFPLSKEDYTRLRPKLEATFRRFDYEPRHERIIFRMPSRIHDIFAQFIQDAIFNALSELGRNNEDVRPFTTKIVKAATSDIFTYDNDDPVAKQRSPDAQFIHVGAQQPSVVVEVAASQDAKQLSKLAKGYIHDTWGDIKAVLCFALNKPDGSTISVWKPKYETEQGSDESELTYEQVVQSQPFRTPDKNPMNQDHELVLDLHDFAPSQLCEGYSNLPISIPFTKLYDILDYAEEIEQSLATGVRSNRRVKRRRVSSSSLESMTEEDKKKWKDKDRVVKQKLAAEDGEYKGGHDGEPQIHKHFPYIPLGTIKTTGRREAQRGTENTTLPRSGAPRKLAEEQRDQIYDTIITDPHVTTRDLLDSVDNVIKKRSLRYLLREMNKRKWMQKKRVDLTPLQARKRLDWAIRYQGIDWRRVKWSDECMVRRGQGMRPIWTFLSPREALCIQDVQEARRLGAVRQMFWAAFGHRSRTPLVPLVGNVNAIGIYELYSFILPWFLQSGDIFMHDNASVHTARIVKAKLRNRSNRSTVSSDRSIYIDQGLQSIDIDRFGSNF</sequence>
<reference evidence="2 3" key="1">
    <citation type="journal article" date="2020" name="bioRxiv">
        <title>A chromosome-scale genome assembly for the Fusarium oxysporum strain Fo5176 to establish a model Arabidopsis-fungal pathosystem.</title>
        <authorList>
            <person name="Fokkens L."/>
            <person name="Guo L."/>
            <person name="Dora S."/>
            <person name="Wang B."/>
            <person name="Ye K."/>
            <person name="Sanchez-Rodriguez C."/>
            <person name="Croll D."/>
        </authorList>
    </citation>
    <scope>NUCLEOTIDE SEQUENCE [LARGE SCALE GENOMIC DNA]</scope>
    <source>
        <strain evidence="2 3">Fo5176</strain>
    </source>
</reference>
<dbReference type="Proteomes" id="UP000593570">
    <property type="component" value="Unassembled WGS sequence"/>
</dbReference>
<feature type="compositionally biased region" description="Basic residues" evidence="1">
    <location>
        <begin position="23"/>
        <end position="37"/>
    </location>
</feature>
<comment type="caution">
    <text evidence="2">The sequence shown here is derived from an EMBL/GenBank/DDBJ whole genome shotgun (WGS) entry which is preliminary data.</text>
</comment>
<dbReference type="Gene3D" id="3.30.420.10">
    <property type="entry name" value="Ribonuclease H-like superfamily/Ribonuclease H"/>
    <property type="match status" value="1"/>
</dbReference>
<feature type="compositionally biased region" description="Basic residues" evidence="1">
    <location>
        <begin position="324"/>
        <end position="333"/>
    </location>
</feature>
<dbReference type="InterPro" id="IPR036397">
    <property type="entry name" value="RNaseH_sf"/>
</dbReference>
<evidence type="ECO:0000256" key="1">
    <source>
        <dbReference type="SAM" id="MobiDB-lite"/>
    </source>
</evidence>
<evidence type="ECO:0000313" key="3">
    <source>
        <dbReference type="Proteomes" id="UP000593570"/>
    </source>
</evidence>
<gene>
    <name evidence="2" type="ORF">HZS61_005397</name>
</gene>
<dbReference type="AlphaFoldDB" id="A0A8H6LDU1"/>
<evidence type="ECO:0008006" key="4">
    <source>
        <dbReference type="Google" id="ProtNLM"/>
    </source>
</evidence>
<accession>A0A8H6LDU1</accession>
<feature type="compositionally biased region" description="Polar residues" evidence="1">
    <location>
        <begin position="1"/>
        <end position="19"/>
    </location>
</feature>
<feature type="region of interest" description="Disordered" evidence="1">
    <location>
        <begin position="1"/>
        <end position="59"/>
    </location>
</feature>
<feature type="region of interest" description="Disordered" evidence="1">
    <location>
        <begin position="392"/>
        <end position="415"/>
    </location>
</feature>
<name>A0A8H6LDU1_FUSOX</name>
<organism evidence="2 3">
    <name type="scientific">Fusarium oxysporum f. sp. conglutinans</name>
    <dbReference type="NCBI Taxonomy" id="100902"/>
    <lineage>
        <taxon>Eukaryota</taxon>
        <taxon>Fungi</taxon>
        <taxon>Dikarya</taxon>
        <taxon>Ascomycota</taxon>
        <taxon>Pezizomycotina</taxon>
        <taxon>Sordariomycetes</taxon>
        <taxon>Hypocreomycetidae</taxon>
        <taxon>Hypocreales</taxon>
        <taxon>Nectriaceae</taxon>
        <taxon>Fusarium</taxon>
        <taxon>Fusarium oxysporum species complex</taxon>
    </lineage>
</organism>